<reference evidence="1" key="1">
    <citation type="submission" date="2022-01" db="EMBL/GenBank/DDBJ databases">
        <authorList>
            <person name="King R."/>
        </authorList>
    </citation>
    <scope>NUCLEOTIDE SEQUENCE</scope>
</reference>
<name>A0A9P0HF29_NEZVI</name>
<keyword evidence="2" id="KW-1185">Reference proteome</keyword>
<sequence length="205" mass="23267">MRVTFDTSDKTATERPIPKAGEQRTAGSLFRTKVSKMFISKLLLYFCRLDIGHEEDPRSVIKPFDRSRTLRATASSLIIQLYYDNYVKQLSCGRGHRGLRIGDNFYPLALFIELATTPLRELRSGISISGENGLAKVRDWTKAEVIIAKTVVIARESHLAAHHRKAVQARSHDQRLIIVLISSWRRCAKRSDIRDLGKWSAEADS</sequence>
<evidence type="ECO:0000313" key="1">
    <source>
        <dbReference type="EMBL" id="CAH1400846.1"/>
    </source>
</evidence>
<proteinExistence type="predicted"/>
<dbReference type="EMBL" id="OV725080">
    <property type="protein sequence ID" value="CAH1400846.1"/>
    <property type="molecule type" value="Genomic_DNA"/>
</dbReference>
<accession>A0A9P0HF29</accession>
<dbReference type="Proteomes" id="UP001152798">
    <property type="component" value="Chromosome 4"/>
</dbReference>
<protein>
    <submittedName>
        <fullName evidence="1">Uncharacterized protein</fullName>
    </submittedName>
</protein>
<dbReference type="AlphaFoldDB" id="A0A9P0HF29"/>
<evidence type="ECO:0000313" key="2">
    <source>
        <dbReference type="Proteomes" id="UP001152798"/>
    </source>
</evidence>
<organism evidence="1 2">
    <name type="scientific">Nezara viridula</name>
    <name type="common">Southern green stink bug</name>
    <name type="synonym">Cimex viridulus</name>
    <dbReference type="NCBI Taxonomy" id="85310"/>
    <lineage>
        <taxon>Eukaryota</taxon>
        <taxon>Metazoa</taxon>
        <taxon>Ecdysozoa</taxon>
        <taxon>Arthropoda</taxon>
        <taxon>Hexapoda</taxon>
        <taxon>Insecta</taxon>
        <taxon>Pterygota</taxon>
        <taxon>Neoptera</taxon>
        <taxon>Paraneoptera</taxon>
        <taxon>Hemiptera</taxon>
        <taxon>Heteroptera</taxon>
        <taxon>Panheteroptera</taxon>
        <taxon>Pentatomomorpha</taxon>
        <taxon>Pentatomoidea</taxon>
        <taxon>Pentatomidae</taxon>
        <taxon>Pentatominae</taxon>
        <taxon>Nezara</taxon>
    </lineage>
</organism>
<gene>
    <name evidence="1" type="ORF">NEZAVI_LOCUS9998</name>
</gene>